<dbReference type="RefSeq" id="WP_015360293.1">
    <property type="nucleotide sequence ID" value="NZ_CP014672.1"/>
</dbReference>
<dbReference type="OrthoDB" id="2353623at2"/>
<dbReference type="GO" id="GO:0005840">
    <property type="term" value="C:ribosome"/>
    <property type="evidence" value="ECO:0007669"/>
    <property type="project" value="UniProtKB-KW"/>
</dbReference>
<dbReference type="Gene3D" id="3.30.1330.30">
    <property type="match status" value="1"/>
</dbReference>
<dbReference type="SUPFAM" id="SSF55315">
    <property type="entry name" value="L30e-like"/>
    <property type="match status" value="1"/>
</dbReference>
<dbReference type="InterPro" id="IPR004038">
    <property type="entry name" value="Ribosomal_eL8/eL30/eS12/Gad45"/>
</dbReference>
<organism evidence="2 3">
    <name type="scientific">Thermoclostridium stercorarium subsp. thermolacticum DSM 2910</name>
    <dbReference type="NCBI Taxonomy" id="1121336"/>
    <lineage>
        <taxon>Bacteria</taxon>
        <taxon>Bacillati</taxon>
        <taxon>Bacillota</taxon>
        <taxon>Clostridia</taxon>
        <taxon>Eubacteriales</taxon>
        <taxon>Oscillospiraceae</taxon>
        <taxon>Thermoclostridium</taxon>
    </lineage>
</organism>
<evidence type="ECO:0000313" key="2">
    <source>
        <dbReference type="EMBL" id="ANX00082.1"/>
    </source>
</evidence>
<sequence>MLDELKHRNKTVGLKQTLKALAADKVQVLFIAQDAEERIVSKILEACSGKDVEINRVESMKLLGKKCGIDVGAAVAAILKE</sequence>
<protein>
    <submittedName>
        <fullName evidence="2">50S ribosomal protein L7</fullName>
    </submittedName>
</protein>
<accession>A0A1B1YH76</accession>
<reference evidence="2 3" key="1">
    <citation type="submission" date="2016-02" db="EMBL/GenBank/DDBJ databases">
        <title>Comparison of Clostridium stercorarium subspecies using comparative genomics and transcriptomics.</title>
        <authorList>
            <person name="Schellenberg J."/>
            <person name="Thallinger G."/>
            <person name="Levin D.B."/>
            <person name="Zhang X."/>
            <person name="Alvare G."/>
            <person name="Fristensky B."/>
            <person name="Sparling R."/>
        </authorList>
    </citation>
    <scope>NUCLEOTIDE SEQUENCE [LARGE SCALE GENOMIC DNA]</scope>
    <source>
        <strain evidence="2 3">DSM 2910</strain>
    </source>
</reference>
<keyword evidence="2" id="KW-0689">Ribosomal protein</keyword>
<dbReference type="Proteomes" id="UP000092971">
    <property type="component" value="Chromosome"/>
</dbReference>
<evidence type="ECO:0000259" key="1">
    <source>
        <dbReference type="Pfam" id="PF01248"/>
    </source>
</evidence>
<dbReference type="EMBL" id="CP014672">
    <property type="protein sequence ID" value="ANX00082.1"/>
    <property type="molecule type" value="Genomic_DNA"/>
</dbReference>
<keyword evidence="2" id="KW-0687">Ribonucleoprotein</keyword>
<dbReference type="InterPro" id="IPR029064">
    <property type="entry name" value="Ribosomal_eL30-like_sf"/>
</dbReference>
<name>A0A1B1YH76_THEST</name>
<evidence type="ECO:0000313" key="3">
    <source>
        <dbReference type="Proteomes" id="UP000092971"/>
    </source>
</evidence>
<gene>
    <name evidence="2" type="ORF">CSTERTH_12780</name>
</gene>
<feature type="domain" description="Ribosomal protein eL8/eL30/eS12/Gadd45" evidence="1">
    <location>
        <begin position="5"/>
        <end position="80"/>
    </location>
</feature>
<dbReference type="AlphaFoldDB" id="A0A1B1YH76"/>
<dbReference type="Pfam" id="PF01248">
    <property type="entry name" value="Ribosomal_L7Ae"/>
    <property type="match status" value="1"/>
</dbReference>
<proteinExistence type="predicted"/>